<proteinExistence type="predicted"/>
<dbReference type="RefSeq" id="WP_387722480.1">
    <property type="nucleotide sequence ID" value="NZ_JBIAPI010000008.1"/>
</dbReference>
<name>A0ABW6R040_9NOCA</name>
<comment type="caution">
    <text evidence="1">The sequence shown here is derived from an EMBL/GenBank/DDBJ whole genome shotgun (WGS) entry which is preliminary data.</text>
</comment>
<evidence type="ECO:0000313" key="1">
    <source>
        <dbReference type="EMBL" id="MFF3226886.1"/>
    </source>
</evidence>
<accession>A0ABW6R040</accession>
<dbReference type="Proteomes" id="UP001601948">
    <property type="component" value="Unassembled WGS sequence"/>
</dbReference>
<keyword evidence="2" id="KW-1185">Reference proteome</keyword>
<protein>
    <submittedName>
        <fullName evidence="1">Uncharacterized protein</fullName>
    </submittedName>
</protein>
<reference evidence="1 2" key="1">
    <citation type="submission" date="2024-10" db="EMBL/GenBank/DDBJ databases">
        <title>The Natural Products Discovery Center: Release of the First 8490 Sequenced Strains for Exploring Actinobacteria Biosynthetic Diversity.</title>
        <authorList>
            <person name="Kalkreuter E."/>
            <person name="Kautsar S.A."/>
            <person name="Yang D."/>
            <person name="Bader C.D."/>
            <person name="Teijaro C.N."/>
            <person name="Fluegel L."/>
            <person name="Davis C.M."/>
            <person name="Simpson J.R."/>
            <person name="Lauterbach L."/>
            <person name="Steele A.D."/>
            <person name="Gui C."/>
            <person name="Meng S."/>
            <person name="Li G."/>
            <person name="Viehrig K."/>
            <person name="Ye F."/>
            <person name="Su P."/>
            <person name="Kiefer A.F."/>
            <person name="Nichols A."/>
            <person name="Cepeda A.J."/>
            <person name="Yan W."/>
            <person name="Fan B."/>
            <person name="Jiang Y."/>
            <person name="Adhikari A."/>
            <person name="Zheng C.-J."/>
            <person name="Schuster L."/>
            <person name="Cowan T.M."/>
            <person name="Smanski M.J."/>
            <person name="Chevrette M.G."/>
            <person name="De Carvalho L.P.S."/>
            <person name="Shen B."/>
        </authorList>
    </citation>
    <scope>NUCLEOTIDE SEQUENCE [LARGE SCALE GENOMIC DNA]</scope>
    <source>
        <strain evidence="1 2">NPDC003040</strain>
    </source>
</reference>
<dbReference type="EMBL" id="JBIAPI010000008">
    <property type="protein sequence ID" value="MFF3226886.1"/>
    <property type="molecule type" value="Genomic_DNA"/>
</dbReference>
<gene>
    <name evidence="1" type="ORF">ACFYV7_29110</name>
</gene>
<evidence type="ECO:0000313" key="2">
    <source>
        <dbReference type="Proteomes" id="UP001601948"/>
    </source>
</evidence>
<organism evidence="1 2">
    <name type="scientific">Nocardia suismassiliense</name>
    <dbReference type="NCBI Taxonomy" id="2077092"/>
    <lineage>
        <taxon>Bacteria</taxon>
        <taxon>Bacillati</taxon>
        <taxon>Actinomycetota</taxon>
        <taxon>Actinomycetes</taxon>
        <taxon>Mycobacteriales</taxon>
        <taxon>Nocardiaceae</taxon>
        <taxon>Nocardia</taxon>
    </lineage>
</organism>
<sequence length="57" mass="6481">MFDVLEWAAASVLAYRPPPLRRKEFAVPDISAGTIRSLTSVDFLDRRVDHAGREPKR</sequence>